<reference evidence="4" key="1">
    <citation type="submission" date="2016-02" db="EMBL/GenBank/DDBJ databases">
        <authorList>
            <person name="Rodrigo-Torres Lidia"/>
            <person name="Arahal R.David."/>
        </authorList>
    </citation>
    <scope>NUCLEOTIDE SEQUENCE [LARGE SCALE GENOMIC DNA]</scope>
    <source>
        <strain evidence="4">CECT 9029</strain>
    </source>
</reference>
<dbReference type="CDD" id="cd20750">
    <property type="entry name" value="cyt_c_I"/>
    <property type="match status" value="1"/>
</dbReference>
<evidence type="ECO:0000259" key="2">
    <source>
        <dbReference type="Pfam" id="PF16694"/>
    </source>
</evidence>
<protein>
    <recommendedName>
        <fullName evidence="2">Cytochrome P460 domain-containing protein</fullName>
    </recommendedName>
</protein>
<name>A0A128EUS5_9GAMM</name>
<dbReference type="Gene3D" id="3.50.70.20">
    <property type="entry name" value="Cytochrome P460"/>
    <property type="match status" value="1"/>
</dbReference>
<feature type="signal peptide" evidence="1">
    <location>
        <begin position="1"/>
        <end position="20"/>
    </location>
</feature>
<dbReference type="InterPro" id="IPR032033">
    <property type="entry name" value="Cytochrome_P460"/>
</dbReference>
<dbReference type="STRING" id="1796497.GCE9029_00770"/>
<dbReference type="Proteomes" id="UP000071641">
    <property type="component" value="Unassembled WGS sequence"/>
</dbReference>
<sequence length="180" mass="19663">MKKAFLVGLLAAGTAFTALAANDAFSPYVDEKGNISFPKDFRTNMVHLGSWFVPEGGASGFHGVYTEKEAVEAFRKNGKFPDGATLVKELRAHNTGNYTTGSGVSHETGDIKQWFVMVKDGEGRFSDNGSWGDGWGWALFKTDDMNKNASADYKTDCLGCHVPAKANDWIYTEAYPILSE</sequence>
<gene>
    <name evidence="3" type="ORF">GCE9029_00770</name>
</gene>
<feature type="domain" description="Cytochrome P460" evidence="2">
    <location>
        <begin position="38"/>
        <end position="172"/>
    </location>
</feature>
<dbReference type="OrthoDB" id="511546at2"/>
<dbReference type="AlphaFoldDB" id="A0A128EUS5"/>
<dbReference type="InterPro" id="IPR038142">
    <property type="entry name" value="Cytochrome_P460_sp"/>
</dbReference>
<accession>A0A128EUS5</accession>
<evidence type="ECO:0000313" key="4">
    <source>
        <dbReference type="Proteomes" id="UP000071641"/>
    </source>
</evidence>
<evidence type="ECO:0000313" key="3">
    <source>
        <dbReference type="EMBL" id="CZF78323.1"/>
    </source>
</evidence>
<keyword evidence="1" id="KW-0732">Signal</keyword>
<dbReference type="Pfam" id="PF16694">
    <property type="entry name" value="Cytochrome_P460"/>
    <property type="match status" value="1"/>
</dbReference>
<feature type="chain" id="PRO_5007281682" description="Cytochrome P460 domain-containing protein" evidence="1">
    <location>
        <begin position="21"/>
        <end position="180"/>
    </location>
</feature>
<proteinExistence type="predicted"/>
<organism evidence="3 4">
    <name type="scientific">Grimontia celer</name>
    <dbReference type="NCBI Taxonomy" id="1796497"/>
    <lineage>
        <taxon>Bacteria</taxon>
        <taxon>Pseudomonadati</taxon>
        <taxon>Pseudomonadota</taxon>
        <taxon>Gammaproteobacteria</taxon>
        <taxon>Vibrionales</taxon>
        <taxon>Vibrionaceae</taxon>
        <taxon>Grimontia</taxon>
    </lineage>
</organism>
<evidence type="ECO:0000256" key="1">
    <source>
        <dbReference type="SAM" id="SignalP"/>
    </source>
</evidence>
<dbReference type="RefSeq" id="WP_062661101.1">
    <property type="nucleotide sequence ID" value="NZ_FIZX01000001.1"/>
</dbReference>
<keyword evidence="4" id="KW-1185">Reference proteome</keyword>
<dbReference type="EMBL" id="FIZX01000001">
    <property type="protein sequence ID" value="CZF78323.1"/>
    <property type="molecule type" value="Genomic_DNA"/>
</dbReference>